<evidence type="ECO:0000313" key="1">
    <source>
        <dbReference type="EMBL" id="ACV38036.1"/>
    </source>
</evidence>
<proteinExistence type="predicted"/>
<dbReference type="AlphaFoldDB" id="C7NCW6"/>
<protein>
    <submittedName>
        <fullName evidence="1">Uncharacterized protein</fullName>
    </submittedName>
</protein>
<dbReference type="KEGG" id="lba:Lebu_0106"/>
<dbReference type="EMBL" id="CP001685">
    <property type="protein sequence ID" value="ACV38036.1"/>
    <property type="molecule type" value="Genomic_DNA"/>
</dbReference>
<dbReference type="Proteomes" id="UP000001910">
    <property type="component" value="Chromosome"/>
</dbReference>
<keyword evidence="2" id="KW-1185">Reference proteome</keyword>
<gene>
    <name evidence="1" type="ordered locus">Lebu_0106</name>
</gene>
<evidence type="ECO:0000313" key="2">
    <source>
        <dbReference type="Proteomes" id="UP000001910"/>
    </source>
</evidence>
<dbReference type="RefSeq" id="WP_012806230.1">
    <property type="nucleotide sequence ID" value="NC_013192.1"/>
</dbReference>
<organism evidence="1 2">
    <name type="scientific">Leptotrichia buccalis (strain ATCC 14201 / DSM 1135 / JCM 12969 / NCTC 10249 / C-1013-b)</name>
    <dbReference type="NCBI Taxonomy" id="523794"/>
    <lineage>
        <taxon>Bacteria</taxon>
        <taxon>Fusobacteriati</taxon>
        <taxon>Fusobacteriota</taxon>
        <taxon>Fusobacteriia</taxon>
        <taxon>Fusobacteriales</taxon>
        <taxon>Leptotrichiaceae</taxon>
        <taxon>Leptotrichia</taxon>
    </lineage>
</organism>
<accession>C7NCW6</accession>
<dbReference type="HOGENOM" id="CLU_3201546_0_0_0"/>
<reference evidence="1 2" key="1">
    <citation type="journal article" date="2009" name="Stand. Genomic Sci.">
        <title>Complete genome sequence of Leptotrichia buccalis type strain (C-1013-b).</title>
        <authorList>
            <person name="Ivanova N."/>
            <person name="Gronow S."/>
            <person name="Lapidus A."/>
            <person name="Copeland A."/>
            <person name="Glavina Del Rio T."/>
            <person name="Nolan M."/>
            <person name="Lucas S."/>
            <person name="Chen F."/>
            <person name="Tice H."/>
            <person name="Cheng J.F."/>
            <person name="Saunders E."/>
            <person name="Bruce D."/>
            <person name="Goodwin L."/>
            <person name="Brettin T."/>
            <person name="Detter J.C."/>
            <person name="Han C."/>
            <person name="Pitluck S."/>
            <person name="Mikhailova N."/>
            <person name="Pati A."/>
            <person name="Mavrommatis K."/>
            <person name="Chen A."/>
            <person name="Palaniappan K."/>
            <person name="Land M."/>
            <person name="Hauser L."/>
            <person name="Chang Y.J."/>
            <person name="Jeffries C.D."/>
            <person name="Chain P."/>
            <person name="Rohde C."/>
            <person name="Goker M."/>
            <person name="Bristow J."/>
            <person name="Eisen J.A."/>
            <person name="Markowitz V."/>
            <person name="Hugenholtz P."/>
            <person name="Kyrpides N.C."/>
            <person name="Klenk H.P."/>
        </authorList>
    </citation>
    <scope>NUCLEOTIDE SEQUENCE [LARGE SCALE GENOMIC DNA]</scope>
    <source>
        <strain evidence="2">ATCC 14201 / DSM 1135 / JCM 12969 / NCTC 10249 / C-1013-b</strain>
    </source>
</reference>
<name>C7NCW6_LEPBD</name>
<dbReference type="STRING" id="523794.Lebu_0106"/>
<sequence>MEIKKVYDDKDWYEEYIQVLKDGKEIHYGESFDLPKYENGNYVEI</sequence>